<dbReference type="Pfam" id="PF14006">
    <property type="entry name" value="YqzL"/>
    <property type="match status" value="1"/>
</dbReference>
<comment type="caution">
    <text evidence="1">The sequence shown here is derived from an EMBL/GenBank/DDBJ whole genome shotgun (WGS) entry which is preliminary data.</text>
</comment>
<evidence type="ECO:0000313" key="1">
    <source>
        <dbReference type="EMBL" id="REK77400.1"/>
    </source>
</evidence>
<proteinExistence type="predicted"/>
<evidence type="ECO:0000313" key="2">
    <source>
        <dbReference type="Proteomes" id="UP000261905"/>
    </source>
</evidence>
<dbReference type="RefSeq" id="WP_116044982.1">
    <property type="nucleotide sequence ID" value="NZ_QUBQ01000001.1"/>
</dbReference>
<dbReference type="AlphaFoldDB" id="A0A371PMG1"/>
<accession>A0A371PMG1</accession>
<reference evidence="1 2" key="1">
    <citation type="submission" date="2018-08" db="EMBL/GenBank/DDBJ databases">
        <title>Paenibacillus sp. M4BSY-1, whole genome shotgun sequence.</title>
        <authorList>
            <person name="Tuo L."/>
        </authorList>
    </citation>
    <scope>NUCLEOTIDE SEQUENCE [LARGE SCALE GENOMIC DNA]</scope>
    <source>
        <strain evidence="1 2">M4BSY-1</strain>
    </source>
</reference>
<sequence>MRDFSWKYFTLTGDVESFMLYKEMDQYGSSVHPHALEGYEEELGLGEEPE</sequence>
<dbReference type="Proteomes" id="UP000261905">
    <property type="component" value="Unassembled WGS sequence"/>
</dbReference>
<organism evidence="1 2">
    <name type="scientific">Paenibacillus paeoniae</name>
    <dbReference type="NCBI Taxonomy" id="2292705"/>
    <lineage>
        <taxon>Bacteria</taxon>
        <taxon>Bacillati</taxon>
        <taxon>Bacillota</taxon>
        <taxon>Bacilli</taxon>
        <taxon>Bacillales</taxon>
        <taxon>Paenibacillaceae</taxon>
        <taxon>Paenibacillus</taxon>
    </lineage>
</organism>
<keyword evidence="2" id="KW-1185">Reference proteome</keyword>
<dbReference type="InterPro" id="IPR025617">
    <property type="entry name" value="YqzL"/>
</dbReference>
<name>A0A371PMG1_9BACL</name>
<protein>
    <submittedName>
        <fullName evidence="1">YqzL family protein</fullName>
    </submittedName>
</protein>
<dbReference type="EMBL" id="QUBQ01000001">
    <property type="protein sequence ID" value="REK77400.1"/>
    <property type="molecule type" value="Genomic_DNA"/>
</dbReference>
<gene>
    <name evidence="1" type="ORF">DX130_10490</name>
</gene>
<dbReference type="OrthoDB" id="1650227at2"/>